<evidence type="ECO:0000313" key="3">
    <source>
        <dbReference type="Proteomes" id="UP000011648"/>
    </source>
</evidence>
<sequence>MTTVDVKDDVKGKLDDRKIHENESYNDVIDRVIENNSPEFRDAPDVEQIIEGLENSMDKISMANDQTTDMDVSGIMAEIKKAQELAEQARDNTEDLKAGLR</sequence>
<dbReference type="PATRIC" id="fig|1230458.4.peg.2112"/>
<comment type="caution">
    <text evidence="2">The sequence shown here is derived from an EMBL/GenBank/DDBJ whole genome shotgun (WGS) entry which is preliminary data.</text>
</comment>
<keyword evidence="1" id="KW-0175">Coiled coil</keyword>
<evidence type="ECO:0000313" key="2">
    <source>
        <dbReference type="EMBL" id="ELY91450.1"/>
    </source>
</evidence>
<feature type="coiled-coil region" evidence="1">
    <location>
        <begin position="72"/>
        <end position="99"/>
    </location>
</feature>
<accession>L9ZY64</accession>
<protein>
    <submittedName>
        <fullName evidence="2">Uncharacterized protein</fullName>
    </submittedName>
</protein>
<dbReference type="EMBL" id="AOIL01000037">
    <property type="protein sequence ID" value="ELY91450.1"/>
    <property type="molecule type" value="Genomic_DNA"/>
</dbReference>
<proteinExistence type="predicted"/>
<evidence type="ECO:0000256" key="1">
    <source>
        <dbReference type="SAM" id="Coils"/>
    </source>
</evidence>
<keyword evidence="3" id="KW-1185">Reference proteome</keyword>
<dbReference type="AlphaFoldDB" id="L9ZY64"/>
<organism evidence="2 3">
    <name type="scientific">Natrialba taiwanensis DSM 12281</name>
    <dbReference type="NCBI Taxonomy" id="1230458"/>
    <lineage>
        <taxon>Archaea</taxon>
        <taxon>Methanobacteriati</taxon>
        <taxon>Methanobacteriota</taxon>
        <taxon>Stenosarchaea group</taxon>
        <taxon>Halobacteria</taxon>
        <taxon>Halobacteriales</taxon>
        <taxon>Natrialbaceae</taxon>
        <taxon>Natrialba</taxon>
    </lineage>
</organism>
<dbReference type="RefSeq" id="WP_006825852.1">
    <property type="nucleotide sequence ID" value="NZ_AOIL01000037.1"/>
</dbReference>
<reference evidence="2 3" key="1">
    <citation type="journal article" date="2014" name="PLoS Genet.">
        <title>Phylogenetically driven sequencing of extremely halophilic archaea reveals strategies for static and dynamic osmo-response.</title>
        <authorList>
            <person name="Becker E.A."/>
            <person name="Seitzer P.M."/>
            <person name="Tritt A."/>
            <person name="Larsen D."/>
            <person name="Krusor M."/>
            <person name="Yao A.I."/>
            <person name="Wu D."/>
            <person name="Madern D."/>
            <person name="Eisen J.A."/>
            <person name="Darling A.E."/>
            <person name="Facciotti M.T."/>
        </authorList>
    </citation>
    <scope>NUCLEOTIDE SEQUENCE [LARGE SCALE GENOMIC DNA]</scope>
    <source>
        <strain evidence="2 3">DSM 12281</strain>
    </source>
</reference>
<name>L9ZY64_9EURY</name>
<dbReference type="Proteomes" id="UP000011648">
    <property type="component" value="Unassembled WGS sequence"/>
</dbReference>
<dbReference type="STRING" id="1230458.C484_10496"/>
<gene>
    <name evidence="2" type="ORF">C484_10496</name>
</gene>